<gene>
    <name evidence="2" type="ORF">UT14_C0033G0022</name>
</gene>
<evidence type="ECO:0000313" key="3">
    <source>
        <dbReference type="Proteomes" id="UP000033841"/>
    </source>
</evidence>
<comment type="caution">
    <text evidence="2">The sequence shown here is derived from an EMBL/GenBank/DDBJ whole genome shotgun (WGS) entry which is preliminary data.</text>
</comment>
<dbReference type="Proteomes" id="UP000033841">
    <property type="component" value="Unassembled WGS sequence"/>
</dbReference>
<sequence>MGGGNPDFAADDIEYGGRSGSANTDVAGGVEEETGVPGDGGTGDIGSTNTKREAVGKILNFGSSVIIFKISSIGVVDVESNGTRISEIGGRMGRIALSEI</sequence>
<name>A0A0G0LHX3_9BACT</name>
<evidence type="ECO:0000313" key="2">
    <source>
        <dbReference type="EMBL" id="KKQ90632.1"/>
    </source>
</evidence>
<organism evidence="2 3">
    <name type="scientific">Candidatus Shapirobacteria bacterium GW2011_GWE1_38_92</name>
    <dbReference type="NCBI Taxonomy" id="1618489"/>
    <lineage>
        <taxon>Bacteria</taxon>
        <taxon>Candidatus Shapironibacteriota</taxon>
    </lineage>
</organism>
<accession>A0A0G0LHX3</accession>
<dbReference type="AlphaFoldDB" id="A0A0G0LHX3"/>
<reference evidence="2 3" key="1">
    <citation type="journal article" date="2015" name="Nature">
        <title>rRNA introns, odd ribosomes, and small enigmatic genomes across a large radiation of phyla.</title>
        <authorList>
            <person name="Brown C.T."/>
            <person name="Hug L.A."/>
            <person name="Thomas B.C."/>
            <person name="Sharon I."/>
            <person name="Castelle C.J."/>
            <person name="Singh A."/>
            <person name="Wilkins M.J."/>
            <person name="Williams K.H."/>
            <person name="Banfield J.F."/>
        </authorList>
    </citation>
    <scope>NUCLEOTIDE SEQUENCE [LARGE SCALE GENOMIC DNA]</scope>
</reference>
<proteinExistence type="predicted"/>
<protein>
    <submittedName>
        <fullName evidence="2">Uncharacterized protein</fullName>
    </submittedName>
</protein>
<dbReference type="EMBL" id="LBVR01000033">
    <property type="protein sequence ID" value="KKQ90632.1"/>
    <property type="molecule type" value="Genomic_DNA"/>
</dbReference>
<evidence type="ECO:0000256" key="1">
    <source>
        <dbReference type="SAM" id="MobiDB-lite"/>
    </source>
</evidence>
<feature type="region of interest" description="Disordered" evidence="1">
    <location>
        <begin position="1"/>
        <end position="49"/>
    </location>
</feature>